<evidence type="ECO:0000313" key="7">
    <source>
        <dbReference type="EMBL" id="PSO06070.1"/>
    </source>
</evidence>
<dbReference type="Proteomes" id="UP000242015">
    <property type="component" value="Unassembled WGS sequence"/>
</dbReference>
<proteinExistence type="inferred from homology"/>
<dbReference type="NCBIfam" id="NF005012">
    <property type="entry name" value="PRK06411.1"/>
    <property type="match status" value="1"/>
</dbReference>
<evidence type="ECO:0000256" key="3">
    <source>
        <dbReference type="ARBA" id="ARBA00022967"/>
    </source>
</evidence>
<keyword evidence="3" id="KW-1278">Translocase</keyword>
<dbReference type="AlphaFoldDB" id="A0A2R6C5D9"/>
<keyword evidence="5" id="KW-0004">4Fe-4S</keyword>
<dbReference type="Pfam" id="PF01058">
    <property type="entry name" value="Oxidored_q6"/>
    <property type="match status" value="1"/>
</dbReference>
<comment type="similarity">
    <text evidence="1 5">Belongs to the complex I 20 kDa subunit family.</text>
</comment>
<reference evidence="7 8" key="1">
    <citation type="submission" date="2017-04" db="EMBL/GenBank/DDBJ databases">
        <title>Novel microbial lineages endemic to geothermal iron-oxide mats fill important gaps in the evolutionary history of Archaea.</title>
        <authorList>
            <person name="Jay Z.J."/>
            <person name="Beam J.P."/>
            <person name="Dlakic M."/>
            <person name="Rusch D.B."/>
            <person name="Kozubal M.A."/>
            <person name="Inskeep W.P."/>
        </authorList>
    </citation>
    <scope>NUCLEOTIDE SEQUENCE [LARGE SCALE GENOMIC DNA]</scope>
    <source>
        <strain evidence="7">BE_D</strain>
    </source>
</reference>
<accession>A0A2R6C5D9</accession>
<dbReference type="GO" id="GO:0008137">
    <property type="term" value="F:NADH dehydrogenase (ubiquinone) activity"/>
    <property type="evidence" value="ECO:0007669"/>
    <property type="project" value="InterPro"/>
</dbReference>
<dbReference type="NCBIfam" id="TIGR01957">
    <property type="entry name" value="nuoB_fam"/>
    <property type="match status" value="1"/>
</dbReference>
<evidence type="ECO:0000313" key="8">
    <source>
        <dbReference type="Proteomes" id="UP000242015"/>
    </source>
</evidence>
<keyword evidence="5" id="KW-0408">Iron</keyword>
<evidence type="ECO:0000259" key="6">
    <source>
        <dbReference type="Pfam" id="PF01058"/>
    </source>
</evidence>
<dbReference type="EMBL" id="NEXF01000609">
    <property type="protein sequence ID" value="PSO06070.1"/>
    <property type="molecule type" value="Genomic_DNA"/>
</dbReference>
<dbReference type="HAMAP" id="MF_01356">
    <property type="entry name" value="NDH1_NuoB"/>
    <property type="match status" value="1"/>
</dbReference>
<dbReference type="GO" id="GO:0048038">
    <property type="term" value="F:quinone binding"/>
    <property type="evidence" value="ECO:0007669"/>
    <property type="project" value="InterPro"/>
</dbReference>
<comment type="caution">
    <text evidence="7">The sequence shown here is derived from an EMBL/GenBank/DDBJ whole genome shotgun (WGS) entry which is preliminary data.</text>
</comment>
<dbReference type="SUPFAM" id="SSF56770">
    <property type="entry name" value="HydA/Nqo6-like"/>
    <property type="match status" value="1"/>
</dbReference>
<evidence type="ECO:0000256" key="1">
    <source>
        <dbReference type="ARBA" id="ARBA00009173"/>
    </source>
</evidence>
<dbReference type="GO" id="GO:0009060">
    <property type="term" value="P:aerobic respiration"/>
    <property type="evidence" value="ECO:0007669"/>
    <property type="project" value="TreeGrafter"/>
</dbReference>
<evidence type="ECO:0000256" key="2">
    <source>
        <dbReference type="ARBA" id="ARBA00022448"/>
    </source>
</evidence>
<dbReference type="GO" id="GO:0015990">
    <property type="term" value="P:electron transport coupled proton transport"/>
    <property type="evidence" value="ECO:0007669"/>
    <property type="project" value="TreeGrafter"/>
</dbReference>
<evidence type="ECO:0000256" key="5">
    <source>
        <dbReference type="RuleBase" id="RU004464"/>
    </source>
</evidence>
<dbReference type="GO" id="GO:0045271">
    <property type="term" value="C:respiratory chain complex I"/>
    <property type="evidence" value="ECO:0007669"/>
    <property type="project" value="TreeGrafter"/>
</dbReference>
<keyword evidence="2" id="KW-0813">Transport</keyword>
<dbReference type="PANTHER" id="PTHR11995:SF14">
    <property type="entry name" value="NADH DEHYDROGENASE [UBIQUINONE] IRON-SULFUR PROTEIN 7, MITOCHONDRIAL"/>
    <property type="match status" value="1"/>
</dbReference>
<dbReference type="GO" id="GO:0051539">
    <property type="term" value="F:4 iron, 4 sulfur cluster binding"/>
    <property type="evidence" value="ECO:0007669"/>
    <property type="project" value="UniProtKB-KW"/>
</dbReference>
<feature type="domain" description="NADH:ubiquinone oxidoreductase-like 20kDa subunit" evidence="6">
    <location>
        <begin position="31"/>
        <end position="141"/>
    </location>
</feature>
<keyword evidence="5" id="KW-0411">Iron-sulfur</keyword>
<dbReference type="InterPro" id="IPR006137">
    <property type="entry name" value="NADH_UbQ_OxRdtase-like_20kDa"/>
</dbReference>
<keyword evidence="4 5" id="KW-0520">NAD</keyword>
<dbReference type="Gene3D" id="3.40.50.12280">
    <property type="match status" value="1"/>
</dbReference>
<organism evidence="7 8">
    <name type="scientific">Candidatus Marsarchaeota G2 archaeon BE_D</name>
    <dbReference type="NCBI Taxonomy" id="1978158"/>
    <lineage>
        <taxon>Archaea</taxon>
        <taxon>Candidatus Marsarchaeota</taxon>
        <taxon>Candidatus Marsarchaeota group 2</taxon>
    </lineage>
</organism>
<sequence length="172" mass="18835">MSYLDELRGVVTIVKWGQKNSLWPLAFGIACCAIEMMQTGASKTDAERLGMLMQRASPRQADVMIVAGTVTKKMAPVVRRLYEQMLEPKFVVSMGACATSGGPFRDLYDVVDGVDDVIPVDVYVPGCPPRPEALVYGLMKIQELIDAYYEENQNKPVSGKLEAQSVKPSLSG</sequence>
<name>A0A2R6C5D9_9ARCH</name>
<keyword evidence="5" id="KW-0479">Metal-binding</keyword>
<dbReference type="PANTHER" id="PTHR11995">
    <property type="entry name" value="NADH DEHYDROGENASE"/>
    <property type="match status" value="1"/>
</dbReference>
<protein>
    <submittedName>
        <fullName evidence="7">NADH-quinone oxidoreductase subunit B</fullName>
    </submittedName>
</protein>
<dbReference type="InterPro" id="IPR006138">
    <property type="entry name" value="NADH_UQ_OxRdtase_20Kd_su"/>
</dbReference>
<dbReference type="FunFam" id="3.40.50.12280:FF:000002">
    <property type="entry name" value="NADH-quinone oxidoreductase subunit B"/>
    <property type="match status" value="1"/>
</dbReference>
<evidence type="ECO:0000256" key="4">
    <source>
        <dbReference type="ARBA" id="ARBA00023027"/>
    </source>
</evidence>
<gene>
    <name evidence="7" type="ORF">B9Q04_17940</name>
</gene>
<dbReference type="GO" id="GO:0046872">
    <property type="term" value="F:metal ion binding"/>
    <property type="evidence" value="ECO:0007669"/>
    <property type="project" value="UniProtKB-KW"/>
</dbReference>